<feature type="compositionally biased region" description="Low complexity" evidence="10">
    <location>
        <begin position="1156"/>
        <end position="1167"/>
    </location>
</feature>
<feature type="region of interest" description="Disordered" evidence="10">
    <location>
        <begin position="829"/>
        <end position="874"/>
    </location>
</feature>
<evidence type="ECO:0000256" key="4">
    <source>
        <dbReference type="ARBA" id="ARBA00022741"/>
    </source>
</evidence>
<evidence type="ECO:0000256" key="7">
    <source>
        <dbReference type="ARBA" id="ARBA00047899"/>
    </source>
</evidence>
<dbReference type="GO" id="GO:0001558">
    <property type="term" value="P:regulation of cell growth"/>
    <property type="evidence" value="ECO:0007669"/>
    <property type="project" value="UniProtKB-ARBA"/>
</dbReference>
<evidence type="ECO:0000256" key="3">
    <source>
        <dbReference type="ARBA" id="ARBA00022679"/>
    </source>
</evidence>
<dbReference type="Proteomes" id="UP000224080">
    <property type="component" value="Unassembled WGS sequence"/>
</dbReference>
<feature type="compositionally biased region" description="Low complexity" evidence="10">
    <location>
        <begin position="844"/>
        <end position="860"/>
    </location>
</feature>
<dbReference type="PANTHER" id="PTHR24346:SF77">
    <property type="entry name" value="SERINE THREONINE PROTEIN KINASE"/>
    <property type="match status" value="1"/>
</dbReference>
<protein>
    <recommendedName>
        <fullName evidence="1">non-specific serine/threonine protein kinase</fullName>
        <ecNumber evidence="1">2.7.11.1</ecNumber>
    </recommendedName>
</protein>
<evidence type="ECO:0000256" key="1">
    <source>
        <dbReference type="ARBA" id="ARBA00012513"/>
    </source>
</evidence>
<dbReference type="GO" id="GO:0035556">
    <property type="term" value="P:intracellular signal transduction"/>
    <property type="evidence" value="ECO:0007669"/>
    <property type="project" value="TreeGrafter"/>
</dbReference>
<feature type="compositionally biased region" description="Polar residues" evidence="10">
    <location>
        <begin position="24"/>
        <end position="33"/>
    </location>
</feature>
<dbReference type="AlphaFoldDB" id="A0A2B7XFX1"/>
<feature type="binding site" evidence="9">
    <location>
        <position position="326"/>
    </location>
    <ligand>
        <name>ATP</name>
        <dbReference type="ChEBI" id="CHEBI:30616"/>
    </ligand>
</feature>
<evidence type="ECO:0000256" key="6">
    <source>
        <dbReference type="ARBA" id="ARBA00022840"/>
    </source>
</evidence>
<feature type="compositionally biased region" description="Low complexity" evidence="10">
    <location>
        <begin position="1043"/>
        <end position="1053"/>
    </location>
</feature>
<evidence type="ECO:0000256" key="2">
    <source>
        <dbReference type="ARBA" id="ARBA00022527"/>
    </source>
</evidence>
<feature type="compositionally biased region" description="Basic and acidic residues" evidence="10">
    <location>
        <begin position="1230"/>
        <end position="1243"/>
    </location>
</feature>
<dbReference type="Gene3D" id="3.30.200.20">
    <property type="entry name" value="Phosphorylase Kinase, domain 1"/>
    <property type="match status" value="1"/>
</dbReference>
<feature type="compositionally biased region" description="Polar residues" evidence="10">
    <location>
        <begin position="228"/>
        <end position="251"/>
    </location>
</feature>
<feature type="compositionally biased region" description="Polar residues" evidence="10">
    <location>
        <begin position="1061"/>
        <end position="1072"/>
    </location>
</feature>
<dbReference type="PROSITE" id="PS00108">
    <property type="entry name" value="PROTEIN_KINASE_ST"/>
    <property type="match status" value="1"/>
</dbReference>
<comment type="caution">
    <text evidence="12">The sequence shown here is derived from an EMBL/GenBank/DDBJ whole genome shotgun (WGS) entry which is preliminary data.</text>
</comment>
<dbReference type="EMBL" id="PDNC01000012">
    <property type="protein sequence ID" value="PGH07820.1"/>
    <property type="molecule type" value="Genomic_DNA"/>
</dbReference>
<evidence type="ECO:0000256" key="5">
    <source>
        <dbReference type="ARBA" id="ARBA00022777"/>
    </source>
</evidence>
<dbReference type="EC" id="2.7.11.1" evidence="1"/>
<feature type="compositionally biased region" description="Polar residues" evidence="10">
    <location>
        <begin position="912"/>
        <end position="921"/>
    </location>
</feature>
<evidence type="ECO:0000256" key="9">
    <source>
        <dbReference type="PROSITE-ProRule" id="PRU10141"/>
    </source>
</evidence>
<feature type="compositionally biased region" description="Low complexity" evidence="10">
    <location>
        <begin position="99"/>
        <end position="114"/>
    </location>
</feature>
<dbReference type="InterPro" id="IPR000719">
    <property type="entry name" value="Prot_kinase_dom"/>
</dbReference>
<feature type="region of interest" description="Disordered" evidence="10">
    <location>
        <begin position="1"/>
        <end position="80"/>
    </location>
</feature>
<comment type="catalytic activity">
    <reaction evidence="7">
        <text>L-threonyl-[protein] + ATP = O-phospho-L-threonyl-[protein] + ADP + H(+)</text>
        <dbReference type="Rhea" id="RHEA:46608"/>
        <dbReference type="Rhea" id="RHEA-COMP:11060"/>
        <dbReference type="Rhea" id="RHEA-COMP:11605"/>
        <dbReference type="ChEBI" id="CHEBI:15378"/>
        <dbReference type="ChEBI" id="CHEBI:30013"/>
        <dbReference type="ChEBI" id="CHEBI:30616"/>
        <dbReference type="ChEBI" id="CHEBI:61977"/>
        <dbReference type="ChEBI" id="CHEBI:456216"/>
        <dbReference type="EC" id="2.7.11.1"/>
    </reaction>
</comment>
<name>A0A2B7XFX1_9EURO</name>
<feature type="region of interest" description="Disordered" evidence="10">
    <location>
        <begin position="993"/>
        <end position="1082"/>
    </location>
</feature>
<feature type="region of interest" description="Disordered" evidence="10">
    <location>
        <begin position="190"/>
        <end position="261"/>
    </location>
</feature>
<comment type="catalytic activity">
    <reaction evidence="8">
        <text>L-seryl-[protein] + ATP = O-phospho-L-seryl-[protein] + ADP + H(+)</text>
        <dbReference type="Rhea" id="RHEA:17989"/>
        <dbReference type="Rhea" id="RHEA-COMP:9863"/>
        <dbReference type="Rhea" id="RHEA-COMP:11604"/>
        <dbReference type="ChEBI" id="CHEBI:15378"/>
        <dbReference type="ChEBI" id="CHEBI:29999"/>
        <dbReference type="ChEBI" id="CHEBI:30616"/>
        <dbReference type="ChEBI" id="CHEBI:83421"/>
        <dbReference type="ChEBI" id="CHEBI:456216"/>
        <dbReference type="EC" id="2.7.11.1"/>
    </reaction>
</comment>
<dbReference type="Gene3D" id="1.10.510.10">
    <property type="entry name" value="Transferase(Phosphotransferase) domain 1"/>
    <property type="match status" value="1"/>
</dbReference>
<keyword evidence="5 12" id="KW-0418">Kinase</keyword>
<accession>A0A2B7XFX1</accession>
<evidence type="ECO:0000256" key="10">
    <source>
        <dbReference type="SAM" id="MobiDB-lite"/>
    </source>
</evidence>
<dbReference type="PANTHER" id="PTHR24346">
    <property type="entry name" value="MAP/MICROTUBULE AFFINITY-REGULATING KINASE"/>
    <property type="match status" value="1"/>
</dbReference>
<dbReference type="CDD" id="cd14008">
    <property type="entry name" value="STKc_LKB1_CaMKK"/>
    <property type="match status" value="1"/>
</dbReference>
<dbReference type="GO" id="GO:0004674">
    <property type="term" value="F:protein serine/threonine kinase activity"/>
    <property type="evidence" value="ECO:0007669"/>
    <property type="project" value="UniProtKB-KW"/>
</dbReference>
<keyword evidence="2" id="KW-0723">Serine/threonine-protein kinase</keyword>
<evidence type="ECO:0000259" key="11">
    <source>
        <dbReference type="PROSITE" id="PS50011"/>
    </source>
</evidence>
<feature type="compositionally biased region" description="Polar residues" evidence="10">
    <location>
        <begin position="129"/>
        <end position="144"/>
    </location>
</feature>
<dbReference type="FunFam" id="3.30.200.20:FF:000206">
    <property type="entry name" value="Serine/threonine-protein kinase Ssp1"/>
    <property type="match status" value="1"/>
</dbReference>
<keyword evidence="3" id="KW-0808">Transferase</keyword>
<feature type="compositionally biased region" description="Acidic residues" evidence="10">
    <location>
        <begin position="1244"/>
        <end position="1259"/>
    </location>
</feature>
<feature type="compositionally biased region" description="Polar residues" evidence="10">
    <location>
        <begin position="1025"/>
        <end position="1037"/>
    </location>
</feature>
<feature type="compositionally biased region" description="Low complexity" evidence="10">
    <location>
        <begin position="936"/>
        <end position="951"/>
    </location>
</feature>
<proteinExistence type="predicted"/>
<feature type="region of interest" description="Disordered" evidence="10">
    <location>
        <begin position="94"/>
        <end position="114"/>
    </location>
</feature>
<feature type="domain" description="Protein kinase" evidence="11">
    <location>
        <begin position="297"/>
        <end position="773"/>
    </location>
</feature>
<sequence>MDRSRKSPVRSSNDSDGRGRRGSHQSLDSSTFLERQDGSDTLGPGRTSRSRRFSLTSGSSSRHVSGGVSRQRGTQPDGRLEERRGLVHRLHVFPFRPHSSNASRSSSTNTSSSSLLSLADHAGLEPATDYSSPYFGTSPAQHSATPKAPESSHPPLSPLSEHPTPLHRAGHSVNDLPVYPDQSYAVLQSQVHPTRTQPHLRSRSSYPSPYPVSSSGPPWPTRDAGSRAQGSRTTGNTPISSPGLFSSRSSNPSPPKTAEGRASFSYLHPTHLQEPKETHTVEVDRDMLTGNKLINEYEILDELGRGEHGKVKLGRHMRTGKKVAIKIVQRYSKRRRLGKLGNPEDKVKKEVAILKKARHENVVSLLEVIDDPNQQKVYIVLEYVENGEIVWRKKGLRDIVATDKFRIEHEKQGFPDSPLFIEEIQRQYQLRRQKEIARKKRRSIAPQFSGVPAWSLEHGGVSDDEMGPEIPLPIHDGSGTPELASKSFTSANELDSRLRDTALAAVEGSMYGAYAGETPLERRQSTVSSLFTSHSSEPEPLSDDDEMYVPCLTLSQARCAFRDSVLGLEYLHYQGIIHRDIKPANLLVTGDRRVKISDFGVSYLGRPIRDGDEERVAETDATELDDARELSKTVGTPAFYAPELCYTGSEFEDQIGNVPKITGAIDVWSLGVTLYGMIFGRLPFVCDDEYKLFHNIVKNEVFIPRKRLKAVEVDTPSTWSSNPQHVMNSNKRTDDELVYEDIDDDLCDLLRRLLTKDPSKRITLKEIKHHPWVLRDIPDKQRWLETTDPSYQSKGKRIEVSKEEVTQAVTKMPFIERVRSNVAKWGGSIFGRSKDGRRRAPTIATSNTMASSSSNSVASSKDNDNEDSIKVPFKIDTDPWSPLKVIRDNEHPLSQNSLASPISSEDRDFSRRGSNTSSVSFPNDHLPSAGRRPNLSDRSSSTFSSSGSTKTIRPLTTDVAPVRPRTTTPISETLPTASISGILGGAGRRLGWGWQNPDWRSERSPSTGARSVDGDAHSGPVVGVSTASATGLVQSPDLTRGPSSASLSSTSSVSRDEPTRASPSSRRQSLFHQQIPDAPAESFHVTRETLLRQRMQHQDRKHHAQGGSPLCRDSTERRGSLSARGTLSSIDTESHRTGREQSLSFKYPVGEPITSPPSALTVSSSSADELTSGMSHSASHPSIPSVISGASSLSADGFYTYKAEREKELDGSGQVPPLLRTGDTVTARKMQADRPHDDECRYDCDDEDDDDDYESEDEGIVFGKRSSCPVDKSKKMT</sequence>
<dbReference type="SUPFAM" id="SSF56112">
    <property type="entry name" value="Protein kinase-like (PK-like)"/>
    <property type="match status" value="1"/>
</dbReference>
<dbReference type="STRING" id="2060905.A0A2B7XFX1"/>
<feature type="region of interest" description="Disordered" evidence="10">
    <location>
        <begin position="129"/>
        <end position="177"/>
    </location>
</feature>
<feature type="compositionally biased region" description="Polar residues" evidence="10">
    <location>
        <begin position="1168"/>
        <end position="1182"/>
    </location>
</feature>
<feature type="compositionally biased region" description="Low complexity" evidence="10">
    <location>
        <begin position="203"/>
        <end position="216"/>
    </location>
</feature>
<feature type="compositionally biased region" description="Low complexity" evidence="10">
    <location>
        <begin position="53"/>
        <end position="73"/>
    </location>
</feature>
<feature type="region of interest" description="Disordered" evidence="10">
    <location>
        <begin position="1208"/>
        <end position="1277"/>
    </location>
</feature>
<dbReference type="GO" id="GO:0042149">
    <property type="term" value="P:cellular response to glucose starvation"/>
    <property type="evidence" value="ECO:0007669"/>
    <property type="project" value="UniProtKB-ARBA"/>
</dbReference>
<feature type="region of interest" description="Disordered" evidence="10">
    <location>
        <begin position="1094"/>
        <end position="1182"/>
    </location>
</feature>
<keyword evidence="6 9" id="KW-0067">ATP-binding</keyword>
<gene>
    <name evidence="12" type="ORF">GX51_01530</name>
</gene>
<dbReference type="InterPro" id="IPR017441">
    <property type="entry name" value="Protein_kinase_ATP_BS"/>
</dbReference>
<feature type="compositionally biased region" description="Polar residues" evidence="10">
    <location>
        <begin position="892"/>
        <end position="903"/>
    </location>
</feature>
<feature type="compositionally biased region" description="Low complexity" evidence="10">
    <location>
        <begin position="149"/>
        <end position="167"/>
    </location>
</feature>
<dbReference type="PROSITE" id="PS50011">
    <property type="entry name" value="PROTEIN_KINASE_DOM"/>
    <property type="match status" value="1"/>
</dbReference>
<feature type="compositionally biased region" description="Basic and acidic residues" evidence="10">
    <location>
        <begin position="861"/>
        <end position="874"/>
    </location>
</feature>
<dbReference type="InterPro" id="IPR011009">
    <property type="entry name" value="Kinase-like_dom_sf"/>
</dbReference>
<dbReference type="Pfam" id="PF00069">
    <property type="entry name" value="Pkinase"/>
    <property type="match status" value="2"/>
</dbReference>
<dbReference type="SMART" id="SM00220">
    <property type="entry name" value="S_TKc"/>
    <property type="match status" value="1"/>
</dbReference>
<dbReference type="PROSITE" id="PS00107">
    <property type="entry name" value="PROTEIN_KINASE_ATP"/>
    <property type="match status" value="1"/>
</dbReference>
<dbReference type="GO" id="GO:0005524">
    <property type="term" value="F:ATP binding"/>
    <property type="evidence" value="ECO:0007669"/>
    <property type="project" value="UniProtKB-UniRule"/>
</dbReference>
<feature type="region of interest" description="Disordered" evidence="10">
    <location>
        <begin position="891"/>
        <end position="972"/>
    </location>
</feature>
<evidence type="ECO:0000256" key="8">
    <source>
        <dbReference type="ARBA" id="ARBA00048679"/>
    </source>
</evidence>
<dbReference type="InterPro" id="IPR008271">
    <property type="entry name" value="Ser/Thr_kinase_AS"/>
</dbReference>
<keyword evidence="4 9" id="KW-0547">Nucleotide-binding</keyword>
<keyword evidence="13" id="KW-1185">Reference proteome</keyword>
<dbReference type="GO" id="GO:0005737">
    <property type="term" value="C:cytoplasm"/>
    <property type="evidence" value="ECO:0007669"/>
    <property type="project" value="TreeGrafter"/>
</dbReference>
<dbReference type="FunFam" id="1.10.510.10:FF:000614">
    <property type="entry name" value="Serine/threonine protein kinase, putative"/>
    <property type="match status" value="1"/>
</dbReference>
<dbReference type="OrthoDB" id="68483at2759"/>
<evidence type="ECO:0000313" key="13">
    <source>
        <dbReference type="Proteomes" id="UP000224080"/>
    </source>
</evidence>
<organism evidence="12 13">
    <name type="scientific">Blastomyces parvus</name>
    <dbReference type="NCBI Taxonomy" id="2060905"/>
    <lineage>
        <taxon>Eukaryota</taxon>
        <taxon>Fungi</taxon>
        <taxon>Dikarya</taxon>
        <taxon>Ascomycota</taxon>
        <taxon>Pezizomycotina</taxon>
        <taxon>Eurotiomycetes</taxon>
        <taxon>Eurotiomycetidae</taxon>
        <taxon>Onygenales</taxon>
        <taxon>Ajellomycetaceae</taxon>
        <taxon>Blastomyces</taxon>
    </lineage>
</organism>
<reference evidence="12 13" key="1">
    <citation type="submission" date="2017-10" db="EMBL/GenBank/DDBJ databases">
        <title>Comparative genomics in systemic dimorphic fungi from Ajellomycetaceae.</title>
        <authorList>
            <person name="Munoz J.F."/>
            <person name="Mcewen J.G."/>
            <person name="Clay O.K."/>
            <person name="Cuomo C.A."/>
        </authorList>
    </citation>
    <scope>NUCLEOTIDE SEQUENCE [LARGE SCALE GENOMIC DNA]</scope>
    <source>
        <strain evidence="12 13">UAMH130</strain>
    </source>
</reference>
<evidence type="ECO:0000313" key="12">
    <source>
        <dbReference type="EMBL" id="PGH07820.1"/>
    </source>
</evidence>